<gene>
    <name evidence="1" type="ORF">AQUCO_00400425v1</name>
</gene>
<sequence>MKKKGEIAEKRVGGCLCLFGCGGRGFNNWILQDPNNYVWVSPSFDLPYDRLIDVAIQNDDVLTITTSFDCRHYYCHIYNLQSRVHKKISFLSNPRISRSLCWQIMSRV</sequence>
<accession>A0A2G5EUU0</accession>
<dbReference type="AlphaFoldDB" id="A0A2G5EUU0"/>
<dbReference type="EMBL" id="KZ305021">
    <property type="protein sequence ID" value="PIA59523.1"/>
    <property type="molecule type" value="Genomic_DNA"/>
</dbReference>
<evidence type="ECO:0000313" key="2">
    <source>
        <dbReference type="Proteomes" id="UP000230069"/>
    </source>
</evidence>
<reference evidence="1 2" key="1">
    <citation type="submission" date="2017-09" db="EMBL/GenBank/DDBJ databases">
        <title>WGS assembly of Aquilegia coerulea Goldsmith.</title>
        <authorList>
            <person name="Hodges S."/>
            <person name="Kramer E."/>
            <person name="Nordborg M."/>
            <person name="Tomkins J."/>
            <person name="Borevitz J."/>
            <person name="Derieg N."/>
            <person name="Yan J."/>
            <person name="Mihaltcheva S."/>
            <person name="Hayes R.D."/>
            <person name="Rokhsar D."/>
        </authorList>
    </citation>
    <scope>NUCLEOTIDE SEQUENCE [LARGE SCALE GENOMIC DNA]</scope>
    <source>
        <strain evidence="2">cv. Goldsmith</strain>
    </source>
</reference>
<proteinExistence type="predicted"/>
<organism evidence="1 2">
    <name type="scientific">Aquilegia coerulea</name>
    <name type="common">Rocky mountain columbine</name>
    <dbReference type="NCBI Taxonomy" id="218851"/>
    <lineage>
        <taxon>Eukaryota</taxon>
        <taxon>Viridiplantae</taxon>
        <taxon>Streptophyta</taxon>
        <taxon>Embryophyta</taxon>
        <taxon>Tracheophyta</taxon>
        <taxon>Spermatophyta</taxon>
        <taxon>Magnoliopsida</taxon>
        <taxon>Ranunculales</taxon>
        <taxon>Ranunculaceae</taxon>
        <taxon>Thalictroideae</taxon>
        <taxon>Aquilegia</taxon>
    </lineage>
</organism>
<dbReference type="Proteomes" id="UP000230069">
    <property type="component" value="Unassembled WGS sequence"/>
</dbReference>
<name>A0A2G5EUU0_AQUCA</name>
<dbReference type="InParanoid" id="A0A2G5EUU0"/>
<evidence type="ECO:0000313" key="1">
    <source>
        <dbReference type="EMBL" id="PIA59523.1"/>
    </source>
</evidence>
<keyword evidence="2" id="KW-1185">Reference proteome</keyword>
<protein>
    <submittedName>
        <fullName evidence="1">Uncharacterized protein</fullName>
    </submittedName>
</protein>